<dbReference type="Proteomes" id="UP000636709">
    <property type="component" value="Unassembled WGS sequence"/>
</dbReference>
<evidence type="ECO:0000313" key="3">
    <source>
        <dbReference type="EMBL" id="KAF8683503.1"/>
    </source>
</evidence>
<dbReference type="InterPro" id="IPR001938">
    <property type="entry name" value="Thaumatin"/>
</dbReference>
<keyword evidence="2" id="KW-0732">Signal</keyword>
<dbReference type="FunFam" id="2.60.110.10:FF:000001">
    <property type="entry name" value="THAUMATIN-LIKE PROTEIN 1"/>
    <property type="match status" value="1"/>
</dbReference>
<keyword evidence="4" id="KW-1185">Reference proteome</keyword>
<dbReference type="SUPFAM" id="SSF49870">
    <property type="entry name" value="Osmotin, thaumatin-like protein"/>
    <property type="match status" value="1"/>
</dbReference>
<dbReference type="PANTHER" id="PTHR31048">
    <property type="entry name" value="OS03G0233200 PROTEIN"/>
    <property type="match status" value="1"/>
</dbReference>
<dbReference type="AlphaFoldDB" id="A0A835B6U1"/>
<evidence type="ECO:0008006" key="5">
    <source>
        <dbReference type="Google" id="ProtNLM"/>
    </source>
</evidence>
<dbReference type="Gene3D" id="2.60.110.10">
    <property type="entry name" value="Thaumatin"/>
    <property type="match status" value="1"/>
</dbReference>
<feature type="signal peptide" evidence="2">
    <location>
        <begin position="1"/>
        <end position="23"/>
    </location>
</feature>
<dbReference type="InterPro" id="IPR037176">
    <property type="entry name" value="Osmotin/thaumatin-like_sf"/>
</dbReference>
<protein>
    <recommendedName>
        <fullName evidence="5">Thaumatin-like protein</fullName>
    </recommendedName>
</protein>
<evidence type="ECO:0000256" key="2">
    <source>
        <dbReference type="SAM" id="SignalP"/>
    </source>
</evidence>
<dbReference type="EMBL" id="JACEFO010002102">
    <property type="protein sequence ID" value="KAF8683503.1"/>
    <property type="molecule type" value="Genomic_DNA"/>
</dbReference>
<feature type="region of interest" description="Disordered" evidence="1">
    <location>
        <begin position="256"/>
        <end position="294"/>
    </location>
</feature>
<sequence>MGVSRVFFVVLVLLCILVREGSAATFTFLNRCTGTVWPGIQSNAGSSRLDPTGFVLPPGTSRAVPAPSGWSGRVWARTGCAQDATGRIVCATGDCGSGTLECDGQNAATPATLAEFTLAGGNGDDFYDVSLVDGYNLPILIEPAGSATGATTCAAAGCTADLNARCPAELRTEGGAGCRSACDAFGKPEYCCSGAYANPNTCRPTPYSQVFKSACPKSYSYAYDDPTSTFTCAGGRDYTITFCPVATPRKICSGVKSSGGPTPTGPTPTLPGSGATPQMPRPEQGGPDGQGVMLGDTSWLASLATGDVSSAPPTTRPATLALRASLLPLLLLGLML</sequence>
<comment type="caution">
    <text evidence="3">The sequence shown here is derived from an EMBL/GenBank/DDBJ whole genome shotgun (WGS) entry which is preliminary data.</text>
</comment>
<dbReference type="SMART" id="SM00205">
    <property type="entry name" value="THN"/>
    <property type="match status" value="1"/>
</dbReference>
<dbReference type="PRINTS" id="PR00347">
    <property type="entry name" value="THAUMATIN"/>
</dbReference>
<accession>A0A835B6U1</accession>
<dbReference type="Pfam" id="PF00314">
    <property type="entry name" value="Thaumatin"/>
    <property type="match status" value="1"/>
</dbReference>
<feature type="chain" id="PRO_5032519641" description="Thaumatin-like protein" evidence="2">
    <location>
        <begin position="24"/>
        <end position="336"/>
    </location>
</feature>
<dbReference type="PROSITE" id="PS51367">
    <property type="entry name" value="THAUMATIN_2"/>
    <property type="match status" value="1"/>
</dbReference>
<evidence type="ECO:0000256" key="1">
    <source>
        <dbReference type="SAM" id="MobiDB-lite"/>
    </source>
</evidence>
<reference evidence="3" key="1">
    <citation type="submission" date="2020-07" db="EMBL/GenBank/DDBJ databases">
        <title>Genome sequence and genetic diversity analysis of an under-domesticated orphan crop, white fonio (Digitaria exilis).</title>
        <authorList>
            <person name="Bennetzen J.L."/>
            <person name="Chen S."/>
            <person name="Ma X."/>
            <person name="Wang X."/>
            <person name="Yssel A.E.J."/>
            <person name="Chaluvadi S.R."/>
            <person name="Johnson M."/>
            <person name="Gangashetty P."/>
            <person name="Hamidou F."/>
            <person name="Sanogo M.D."/>
            <person name="Zwaenepoel A."/>
            <person name="Wallace J."/>
            <person name="Van De Peer Y."/>
            <person name="Van Deynze A."/>
        </authorList>
    </citation>
    <scope>NUCLEOTIDE SEQUENCE</scope>
    <source>
        <tissue evidence="3">Leaves</tissue>
    </source>
</reference>
<organism evidence="3 4">
    <name type="scientific">Digitaria exilis</name>
    <dbReference type="NCBI Taxonomy" id="1010633"/>
    <lineage>
        <taxon>Eukaryota</taxon>
        <taxon>Viridiplantae</taxon>
        <taxon>Streptophyta</taxon>
        <taxon>Embryophyta</taxon>
        <taxon>Tracheophyta</taxon>
        <taxon>Spermatophyta</taxon>
        <taxon>Magnoliopsida</taxon>
        <taxon>Liliopsida</taxon>
        <taxon>Poales</taxon>
        <taxon>Poaceae</taxon>
        <taxon>PACMAD clade</taxon>
        <taxon>Panicoideae</taxon>
        <taxon>Panicodae</taxon>
        <taxon>Paniceae</taxon>
        <taxon>Anthephorinae</taxon>
        <taxon>Digitaria</taxon>
    </lineage>
</organism>
<gene>
    <name evidence="3" type="ORF">HU200_044415</name>
</gene>
<dbReference type="CDD" id="cd09218">
    <property type="entry name" value="TLP-PA"/>
    <property type="match status" value="1"/>
</dbReference>
<dbReference type="OrthoDB" id="430315at2759"/>
<proteinExistence type="predicted"/>
<name>A0A835B6U1_9POAL</name>
<evidence type="ECO:0000313" key="4">
    <source>
        <dbReference type="Proteomes" id="UP000636709"/>
    </source>
</evidence>